<dbReference type="EMBL" id="LN890655">
    <property type="protein sequence ID" value="CUS03230.2"/>
    <property type="molecule type" value="Genomic_DNA"/>
</dbReference>
<evidence type="ECO:0000259" key="3">
    <source>
        <dbReference type="PROSITE" id="PS50977"/>
    </source>
</evidence>
<evidence type="ECO:0000313" key="4">
    <source>
        <dbReference type="EMBL" id="CUS03230.2"/>
    </source>
</evidence>
<keyword evidence="5" id="KW-1185">Reference proteome</keyword>
<dbReference type="GO" id="GO:0003677">
    <property type="term" value="F:DNA binding"/>
    <property type="evidence" value="ECO:0007669"/>
    <property type="project" value="UniProtKB-UniRule"/>
</dbReference>
<keyword evidence="1 2" id="KW-0238">DNA-binding</keyword>
<dbReference type="Proteomes" id="UP000215027">
    <property type="component" value="Chromosome I"/>
</dbReference>
<dbReference type="PANTHER" id="PTHR43479">
    <property type="entry name" value="ACREF/ENVCD OPERON REPRESSOR-RELATED"/>
    <property type="match status" value="1"/>
</dbReference>
<reference evidence="4" key="1">
    <citation type="submission" date="2016-01" db="EMBL/GenBank/DDBJ databases">
        <authorList>
            <person name="Mcilroy J.S."/>
            <person name="Karst M S."/>
            <person name="Albertsen M."/>
        </authorList>
    </citation>
    <scope>NUCLEOTIDE SEQUENCE</scope>
    <source>
        <strain evidence="4">Cfx-K</strain>
    </source>
</reference>
<dbReference type="OrthoDB" id="9810250at2"/>
<dbReference type="AlphaFoldDB" id="A0A160T3U9"/>
<protein>
    <submittedName>
        <fullName evidence="4">Transcriptional regulator</fullName>
    </submittedName>
</protein>
<gene>
    <name evidence="4" type="ORF">CFX0092_A1352</name>
</gene>
<dbReference type="RefSeq" id="WP_095042755.1">
    <property type="nucleotide sequence ID" value="NZ_LN890655.1"/>
</dbReference>
<feature type="domain" description="HTH tetR-type" evidence="3">
    <location>
        <begin position="9"/>
        <end position="69"/>
    </location>
</feature>
<evidence type="ECO:0000256" key="1">
    <source>
        <dbReference type="ARBA" id="ARBA00023125"/>
    </source>
</evidence>
<name>A0A160T3U9_9CHLR</name>
<sequence length="200" mass="22675">MKKQPEATALTRENLMEAFWGLYCQKNVNHISIKEITDRAGYHRSTFYEYFVDIYDLLNQLEESLLADIKQEVLHSLVVGPNEDILQGLADIYESNGKYLSVLLGENGDPYFSTKLKAVMRPVLTESFGMSASDIHTAYIFEFGFAAILSTITHWYQSNKNLPSKELVFIIRFMLMNGPYALVRKYSALSSDPILPSAPG</sequence>
<evidence type="ECO:0000313" key="5">
    <source>
        <dbReference type="Proteomes" id="UP000215027"/>
    </source>
</evidence>
<dbReference type="PANTHER" id="PTHR43479:SF7">
    <property type="entry name" value="TETR-FAMILY TRANSCRIPTIONAL REGULATOR"/>
    <property type="match status" value="1"/>
</dbReference>
<evidence type="ECO:0000256" key="2">
    <source>
        <dbReference type="PROSITE-ProRule" id="PRU00335"/>
    </source>
</evidence>
<proteinExistence type="predicted"/>
<dbReference type="InterPro" id="IPR050624">
    <property type="entry name" value="HTH-type_Tx_Regulator"/>
</dbReference>
<dbReference type="PROSITE" id="PS50977">
    <property type="entry name" value="HTH_TETR_2"/>
    <property type="match status" value="1"/>
</dbReference>
<dbReference type="Gene3D" id="1.10.357.10">
    <property type="entry name" value="Tetracycline Repressor, domain 2"/>
    <property type="match status" value="1"/>
</dbReference>
<dbReference type="KEGG" id="pbf:CFX0092_A1352"/>
<dbReference type="InterPro" id="IPR009057">
    <property type="entry name" value="Homeodomain-like_sf"/>
</dbReference>
<accession>A0A160T3U9</accession>
<dbReference type="InterPro" id="IPR001647">
    <property type="entry name" value="HTH_TetR"/>
</dbReference>
<feature type="DNA-binding region" description="H-T-H motif" evidence="2">
    <location>
        <begin position="32"/>
        <end position="51"/>
    </location>
</feature>
<dbReference type="InterPro" id="IPR039532">
    <property type="entry name" value="TetR_C_Firmicutes"/>
</dbReference>
<dbReference type="SUPFAM" id="SSF46689">
    <property type="entry name" value="Homeodomain-like"/>
    <property type="match status" value="1"/>
</dbReference>
<dbReference type="Pfam" id="PF14278">
    <property type="entry name" value="TetR_C_8"/>
    <property type="match status" value="1"/>
</dbReference>
<organism evidence="4 5">
    <name type="scientific">Candidatus Promineifilum breve</name>
    <dbReference type="NCBI Taxonomy" id="1806508"/>
    <lineage>
        <taxon>Bacteria</taxon>
        <taxon>Bacillati</taxon>
        <taxon>Chloroflexota</taxon>
        <taxon>Ardenticatenia</taxon>
        <taxon>Candidatus Promineifilales</taxon>
        <taxon>Candidatus Promineifilaceae</taxon>
        <taxon>Candidatus Promineifilum</taxon>
    </lineage>
</organism>